<evidence type="ECO:0000256" key="2">
    <source>
        <dbReference type="SAM" id="SignalP"/>
    </source>
</evidence>
<keyword evidence="2" id="KW-0732">Signal</keyword>
<comment type="caution">
    <text evidence="3">The sequence shown here is derived from an EMBL/GenBank/DDBJ whole genome shotgun (WGS) entry which is preliminary data.</text>
</comment>
<feature type="chain" id="PRO_5009533393" evidence="2">
    <location>
        <begin position="17"/>
        <end position="141"/>
    </location>
</feature>
<dbReference type="Proteomes" id="UP000176988">
    <property type="component" value="Unassembled WGS sequence"/>
</dbReference>
<dbReference type="PROSITE" id="PS51257">
    <property type="entry name" value="PROKAR_LIPOPROTEIN"/>
    <property type="match status" value="1"/>
</dbReference>
<feature type="region of interest" description="Disordered" evidence="1">
    <location>
        <begin position="103"/>
        <end position="141"/>
    </location>
</feature>
<organism evidence="3 4">
    <name type="scientific">Candidatus Uhrbacteria bacterium RIFOXYC2_FULL_47_19</name>
    <dbReference type="NCBI Taxonomy" id="1802424"/>
    <lineage>
        <taxon>Bacteria</taxon>
        <taxon>Candidatus Uhriibacteriota</taxon>
    </lineage>
</organism>
<dbReference type="EMBL" id="MGFG01000005">
    <property type="protein sequence ID" value="OGM01551.1"/>
    <property type="molecule type" value="Genomic_DNA"/>
</dbReference>
<evidence type="ECO:0000313" key="3">
    <source>
        <dbReference type="EMBL" id="OGM01551.1"/>
    </source>
</evidence>
<protein>
    <submittedName>
        <fullName evidence="3">Uncharacterized protein</fullName>
    </submittedName>
</protein>
<evidence type="ECO:0000256" key="1">
    <source>
        <dbReference type="SAM" id="MobiDB-lite"/>
    </source>
</evidence>
<reference evidence="3 4" key="1">
    <citation type="journal article" date="2016" name="Nat. Commun.">
        <title>Thousands of microbial genomes shed light on interconnected biogeochemical processes in an aquifer system.</title>
        <authorList>
            <person name="Anantharaman K."/>
            <person name="Brown C.T."/>
            <person name="Hug L.A."/>
            <person name="Sharon I."/>
            <person name="Castelle C.J."/>
            <person name="Probst A.J."/>
            <person name="Thomas B.C."/>
            <person name="Singh A."/>
            <person name="Wilkins M.J."/>
            <person name="Karaoz U."/>
            <person name="Brodie E.L."/>
            <person name="Williams K.H."/>
            <person name="Hubbard S.S."/>
            <person name="Banfield J.F."/>
        </authorList>
    </citation>
    <scope>NUCLEOTIDE SEQUENCE [LARGE SCALE GENOMIC DNA]</scope>
</reference>
<dbReference type="AlphaFoldDB" id="A0A1F7WFF1"/>
<sequence length="141" mass="15299">MRFNLLLLVLSISASACTIVVQAPTTVNRGVYSIDPRVVEQLTMTLSGGSSCEALPVELPIDGRWVRPTEAERALVEHRCRGGQRGGSKLPFLYRNEGGAKLPRPPIGDVEGHEGGAKLPIPHEVPLPPYEIPAFDPELRP</sequence>
<feature type="signal peptide" evidence="2">
    <location>
        <begin position="1"/>
        <end position="16"/>
    </location>
</feature>
<proteinExistence type="predicted"/>
<gene>
    <name evidence="3" type="ORF">A2480_02580</name>
</gene>
<name>A0A1F7WFF1_9BACT</name>
<accession>A0A1F7WFF1</accession>
<evidence type="ECO:0000313" key="4">
    <source>
        <dbReference type="Proteomes" id="UP000176988"/>
    </source>
</evidence>